<feature type="compositionally biased region" description="Pro residues" evidence="1">
    <location>
        <begin position="490"/>
        <end position="499"/>
    </location>
</feature>
<dbReference type="Pfam" id="PF15460">
    <property type="entry name" value="SAS4"/>
    <property type="match status" value="1"/>
</dbReference>
<name>A0AAE0NLW0_9PEZI</name>
<feature type="region of interest" description="Disordered" evidence="1">
    <location>
        <begin position="1"/>
        <end position="59"/>
    </location>
</feature>
<dbReference type="EMBL" id="JAULSN010000001">
    <property type="protein sequence ID" value="KAK3383835.1"/>
    <property type="molecule type" value="Genomic_DNA"/>
</dbReference>
<evidence type="ECO:0000256" key="1">
    <source>
        <dbReference type="SAM" id="MobiDB-lite"/>
    </source>
</evidence>
<feature type="compositionally biased region" description="Pro residues" evidence="1">
    <location>
        <begin position="113"/>
        <end position="127"/>
    </location>
</feature>
<evidence type="ECO:0000259" key="2">
    <source>
        <dbReference type="Pfam" id="PF15460"/>
    </source>
</evidence>
<feature type="compositionally biased region" description="Basic and acidic residues" evidence="1">
    <location>
        <begin position="178"/>
        <end position="191"/>
    </location>
</feature>
<reference evidence="3" key="2">
    <citation type="submission" date="2023-06" db="EMBL/GenBank/DDBJ databases">
        <authorList>
            <consortium name="Lawrence Berkeley National Laboratory"/>
            <person name="Haridas S."/>
            <person name="Hensen N."/>
            <person name="Bonometti L."/>
            <person name="Westerberg I."/>
            <person name="Brannstrom I.O."/>
            <person name="Guillou S."/>
            <person name="Cros-Aarteil S."/>
            <person name="Calhoun S."/>
            <person name="Kuo A."/>
            <person name="Mondo S."/>
            <person name="Pangilinan J."/>
            <person name="Riley R."/>
            <person name="Labutti K."/>
            <person name="Andreopoulos B."/>
            <person name="Lipzen A."/>
            <person name="Chen C."/>
            <person name="Yanf M."/>
            <person name="Daum C."/>
            <person name="Ng V."/>
            <person name="Clum A."/>
            <person name="Steindorff A."/>
            <person name="Ohm R."/>
            <person name="Martin F."/>
            <person name="Silar P."/>
            <person name="Natvig D."/>
            <person name="Lalanne C."/>
            <person name="Gautier V."/>
            <person name="Ament-Velasquez S.L."/>
            <person name="Kruys A."/>
            <person name="Hutchinson M.I."/>
            <person name="Powell A.J."/>
            <person name="Barry K."/>
            <person name="Miller A.N."/>
            <person name="Grigoriev I.V."/>
            <person name="Debuchy R."/>
            <person name="Gladieux P."/>
            <person name="Thoren M.H."/>
            <person name="Johannesson H."/>
        </authorList>
    </citation>
    <scope>NUCLEOTIDE SEQUENCE</scope>
    <source>
        <strain evidence="3">CBS 958.72</strain>
    </source>
</reference>
<accession>A0AAE0NLW0</accession>
<dbReference type="GO" id="GO:0033255">
    <property type="term" value="C:SAS acetyltransferase complex"/>
    <property type="evidence" value="ECO:0007669"/>
    <property type="project" value="InterPro"/>
</dbReference>
<dbReference type="InterPro" id="IPR038988">
    <property type="entry name" value="Sas4"/>
</dbReference>
<protein>
    <submittedName>
        <fullName evidence="3">Something about silencing, SAS, complex subunit 4-domain-containing protein</fullName>
    </submittedName>
</protein>
<evidence type="ECO:0000313" key="4">
    <source>
        <dbReference type="Proteomes" id="UP001287356"/>
    </source>
</evidence>
<dbReference type="AlphaFoldDB" id="A0AAE0NLW0"/>
<comment type="caution">
    <text evidence="3">The sequence shown here is derived from an EMBL/GenBank/DDBJ whole genome shotgun (WGS) entry which is preliminary data.</text>
</comment>
<feature type="compositionally biased region" description="Low complexity" evidence="1">
    <location>
        <begin position="500"/>
        <end position="518"/>
    </location>
</feature>
<gene>
    <name evidence="3" type="ORF">B0T24DRAFT_64350</name>
</gene>
<proteinExistence type="predicted"/>
<keyword evidence="4" id="KW-1185">Reference proteome</keyword>
<dbReference type="PANTHER" id="PTHR38422">
    <property type="entry name" value="SOMETHING ABOUT SILENCING PROTEIN 4"/>
    <property type="match status" value="1"/>
</dbReference>
<feature type="region of interest" description="Disordered" evidence="1">
    <location>
        <begin position="229"/>
        <end position="248"/>
    </location>
</feature>
<feature type="compositionally biased region" description="Low complexity" evidence="1">
    <location>
        <begin position="84"/>
        <end position="101"/>
    </location>
</feature>
<feature type="domain" description="Something about silencing protein 4" evidence="2">
    <location>
        <begin position="293"/>
        <end position="387"/>
    </location>
</feature>
<dbReference type="GO" id="GO:0004402">
    <property type="term" value="F:histone acetyltransferase activity"/>
    <property type="evidence" value="ECO:0007669"/>
    <property type="project" value="TreeGrafter"/>
</dbReference>
<organism evidence="3 4">
    <name type="scientific">Lasiosphaeria ovina</name>
    <dbReference type="NCBI Taxonomy" id="92902"/>
    <lineage>
        <taxon>Eukaryota</taxon>
        <taxon>Fungi</taxon>
        <taxon>Dikarya</taxon>
        <taxon>Ascomycota</taxon>
        <taxon>Pezizomycotina</taxon>
        <taxon>Sordariomycetes</taxon>
        <taxon>Sordariomycetidae</taxon>
        <taxon>Sordariales</taxon>
        <taxon>Lasiosphaeriaceae</taxon>
        <taxon>Lasiosphaeria</taxon>
    </lineage>
</organism>
<feature type="compositionally biased region" description="Acidic residues" evidence="1">
    <location>
        <begin position="407"/>
        <end position="432"/>
    </location>
</feature>
<feature type="compositionally biased region" description="Low complexity" evidence="1">
    <location>
        <begin position="128"/>
        <end position="141"/>
    </location>
</feature>
<evidence type="ECO:0000313" key="3">
    <source>
        <dbReference type="EMBL" id="KAK3383835.1"/>
    </source>
</evidence>
<feature type="region of interest" description="Disordered" evidence="1">
    <location>
        <begin position="72"/>
        <end position="191"/>
    </location>
</feature>
<feature type="compositionally biased region" description="Acidic residues" evidence="1">
    <location>
        <begin position="440"/>
        <end position="456"/>
    </location>
</feature>
<dbReference type="InterPro" id="IPR029184">
    <property type="entry name" value="Sas4_dom"/>
</dbReference>
<feature type="region of interest" description="Disordered" evidence="1">
    <location>
        <begin position="399"/>
        <end position="543"/>
    </location>
</feature>
<feature type="compositionally biased region" description="Polar residues" evidence="1">
    <location>
        <begin position="25"/>
        <end position="45"/>
    </location>
</feature>
<dbReference type="Proteomes" id="UP001287356">
    <property type="component" value="Unassembled WGS sequence"/>
</dbReference>
<sequence length="587" mass="65200">MAMTSSMTRSRRAEGLLHPSHPNIHRTQPLATAKTQNQPTFSPNSHRQKRQLDHSEGDFSLVVHKKARIAVEIPSRSSLHPKSAKAATNAKASLPQAAPAKNPKPKPAADAGPNPPKPSRAPPPPPVATATVATTTSKPAANGAARGKQPPALPKHKAKVVNGLKHELDRLQPPQPIETKEQGRKLRSQEASRFKSELSAYFPDYDEVIGNDPKEQHLLNLDTPLVIAKSSPSQPHNPAPLATAQGSLQPRARDTYPVRNFGDALFTKLEDAQIIDMGFLPEASRNPTDTVEDPLLDSAYEPAHKKAERLERSIRNSEKGRAQHEKDQIIRLLDGLQGPDWLRVMGVSGITESRKKTFEPARAHFIHGCQTILDKFRRWAAEEKRRKLAKERAIAEAEAAAAAEKEAEVDEEIGDSEAEEVEEEIADSDVEMVDAKDGDHDDSDADQDVEPPDFSDIDASVAKQLQEEAEAAEAKKKSTTATTRRTRWKAPPPPPPPPSHSRQQQQQQQQRVEQPETQAEFKSFFKKKYQRDAALSKSRRKGRTVLAWGHPVPDMDAADFELSVEYLDQDTLRTRARKKRLDRRAKH</sequence>
<reference evidence="3" key="1">
    <citation type="journal article" date="2023" name="Mol. Phylogenet. Evol.">
        <title>Genome-scale phylogeny and comparative genomics of the fungal order Sordariales.</title>
        <authorList>
            <person name="Hensen N."/>
            <person name="Bonometti L."/>
            <person name="Westerberg I."/>
            <person name="Brannstrom I.O."/>
            <person name="Guillou S."/>
            <person name="Cros-Aarteil S."/>
            <person name="Calhoun S."/>
            <person name="Haridas S."/>
            <person name="Kuo A."/>
            <person name="Mondo S."/>
            <person name="Pangilinan J."/>
            <person name="Riley R."/>
            <person name="LaButti K."/>
            <person name="Andreopoulos B."/>
            <person name="Lipzen A."/>
            <person name="Chen C."/>
            <person name="Yan M."/>
            <person name="Daum C."/>
            <person name="Ng V."/>
            <person name="Clum A."/>
            <person name="Steindorff A."/>
            <person name="Ohm R.A."/>
            <person name="Martin F."/>
            <person name="Silar P."/>
            <person name="Natvig D.O."/>
            <person name="Lalanne C."/>
            <person name="Gautier V."/>
            <person name="Ament-Velasquez S.L."/>
            <person name="Kruys A."/>
            <person name="Hutchinson M.I."/>
            <person name="Powell A.J."/>
            <person name="Barry K."/>
            <person name="Miller A.N."/>
            <person name="Grigoriev I.V."/>
            <person name="Debuchy R."/>
            <person name="Gladieux P."/>
            <person name="Hiltunen Thoren M."/>
            <person name="Johannesson H."/>
        </authorList>
    </citation>
    <scope>NUCLEOTIDE SEQUENCE</scope>
    <source>
        <strain evidence="3">CBS 958.72</strain>
    </source>
</reference>
<dbReference type="PANTHER" id="PTHR38422:SF1">
    <property type="entry name" value="SOMETHING ABOUT SILENCING PROTEIN 4"/>
    <property type="match status" value="1"/>
</dbReference>